<comment type="caution">
    <text evidence="1">The sequence shown here is derived from an EMBL/GenBank/DDBJ whole genome shotgun (WGS) entry which is preliminary data.</text>
</comment>
<dbReference type="InterPro" id="IPR045209">
    <property type="entry name" value="Rrp5"/>
</dbReference>
<dbReference type="GO" id="GO:0032040">
    <property type="term" value="C:small-subunit processome"/>
    <property type="evidence" value="ECO:0007669"/>
    <property type="project" value="TreeGrafter"/>
</dbReference>
<dbReference type="EMBL" id="LUCM01005536">
    <property type="protein sequence ID" value="KAA0192659.1"/>
    <property type="molecule type" value="Genomic_DNA"/>
</dbReference>
<dbReference type="AlphaFoldDB" id="A0A8E0RSW7"/>
<dbReference type="InterPro" id="IPR012340">
    <property type="entry name" value="NA-bd_OB-fold"/>
</dbReference>
<protein>
    <submittedName>
        <fullName evidence="1">Uncharacterized protein</fullName>
    </submittedName>
</protein>
<organism evidence="1 2">
    <name type="scientific">Fasciolopsis buskii</name>
    <dbReference type="NCBI Taxonomy" id="27845"/>
    <lineage>
        <taxon>Eukaryota</taxon>
        <taxon>Metazoa</taxon>
        <taxon>Spiralia</taxon>
        <taxon>Lophotrochozoa</taxon>
        <taxon>Platyhelminthes</taxon>
        <taxon>Trematoda</taxon>
        <taxon>Digenea</taxon>
        <taxon>Plagiorchiida</taxon>
        <taxon>Echinostomata</taxon>
        <taxon>Echinostomatoidea</taxon>
        <taxon>Fasciolidae</taxon>
        <taxon>Fasciolopsis</taxon>
    </lineage>
</organism>
<gene>
    <name evidence="1" type="ORF">FBUS_04677</name>
</gene>
<dbReference type="Gene3D" id="2.40.50.140">
    <property type="entry name" value="Nucleic acid-binding proteins"/>
    <property type="match status" value="1"/>
</dbReference>
<dbReference type="PANTHER" id="PTHR23270:SF10">
    <property type="entry name" value="PROTEIN RRP5 HOMOLOG"/>
    <property type="match status" value="1"/>
</dbReference>
<sequence>MKESFKPVEVSLNPREVNKGLLRKYVSLSCSFVGAVITEEDHGFTIDIGVSDLECFLPRSHTKGKIYIGQLISVSPIASDSLNFEALKNARVLTVSSLQEETESVVVVCLLVVDPGTKQLTGSLLPHLLPPSCPDYESSLSCNTISIGSKFSCAVVKRVDKRTVHVQLDSEDAVQGIIKVRLTNWL</sequence>
<dbReference type="PANTHER" id="PTHR23270">
    <property type="entry name" value="PROGRAMMED CELL DEATH PROTEIN 11 PRE-RRNA PROCESSING PROTEIN RRP5"/>
    <property type="match status" value="1"/>
</dbReference>
<dbReference type="GO" id="GO:0003723">
    <property type="term" value="F:RNA binding"/>
    <property type="evidence" value="ECO:0007669"/>
    <property type="project" value="TreeGrafter"/>
</dbReference>
<dbReference type="Proteomes" id="UP000728185">
    <property type="component" value="Unassembled WGS sequence"/>
</dbReference>
<evidence type="ECO:0000313" key="1">
    <source>
        <dbReference type="EMBL" id="KAA0192659.1"/>
    </source>
</evidence>
<accession>A0A8E0RSW7</accession>
<evidence type="ECO:0000313" key="2">
    <source>
        <dbReference type="Proteomes" id="UP000728185"/>
    </source>
</evidence>
<reference evidence="1" key="1">
    <citation type="submission" date="2019-05" db="EMBL/GenBank/DDBJ databases">
        <title>Annotation for the trematode Fasciolopsis buski.</title>
        <authorList>
            <person name="Choi Y.-J."/>
        </authorList>
    </citation>
    <scope>NUCLEOTIDE SEQUENCE</scope>
    <source>
        <strain evidence="1">HT</strain>
        <tissue evidence="1">Whole worm</tissue>
    </source>
</reference>
<keyword evidence="2" id="KW-1185">Reference proteome</keyword>
<name>A0A8E0RSW7_9TREM</name>
<proteinExistence type="predicted"/>
<dbReference type="OrthoDB" id="412781at2759"/>
<dbReference type="GO" id="GO:0006364">
    <property type="term" value="P:rRNA processing"/>
    <property type="evidence" value="ECO:0007669"/>
    <property type="project" value="InterPro"/>
</dbReference>